<evidence type="ECO:0000313" key="1">
    <source>
        <dbReference type="EMBL" id="CAD8094122.1"/>
    </source>
</evidence>
<dbReference type="EMBL" id="CAJJDM010000098">
    <property type="protein sequence ID" value="CAD8094122.1"/>
    <property type="molecule type" value="Genomic_DNA"/>
</dbReference>
<comment type="caution">
    <text evidence="1">The sequence shown here is derived from an EMBL/GenBank/DDBJ whole genome shotgun (WGS) entry which is preliminary data.</text>
</comment>
<proteinExistence type="predicted"/>
<evidence type="ECO:0000313" key="2">
    <source>
        <dbReference type="Proteomes" id="UP000688137"/>
    </source>
</evidence>
<reference evidence="1" key="1">
    <citation type="submission" date="2021-01" db="EMBL/GenBank/DDBJ databases">
        <authorList>
            <consortium name="Genoscope - CEA"/>
            <person name="William W."/>
        </authorList>
    </citation>
    <scope>NUCLEOTIDE SEQUENCE</scope>
</reference>
<organism evidence="1 2">
    <name type="scientific">Paramecium primaurelia</name>
    <dbReference type="NCBI Taxonomy" id="5886"/>
    <lineage>
        <taxon>Eukaryota</taxon>
        <taxon>Sar</taxon>
        <taxon>Alveolata</taxon>
        <taxon>Ciliophora</taxon>
        <taxon>Intramacronucleata</taxon>
        <taxon>Oligohymenophorea</taxon>
        <taxon>Peniculida</taxon>
        <taxon>Parameciidae</taxon>
        <taxon>Paramecium</taxon>
    </lineage>
</organism>
<dbReference type="Proteomes" id="UP000688137">
    <property type="component" value="Unassembled WGS sequence"/>
</dbReference>
<gene>
    <name evidence="1" type="ORF">PPRIM_AZ9-3.1.T0950011</name>
</gene>
<keyword evidence="2" id="KW-1185">Reference proteome</keyword>
<name>A0A8S1NPD2_PARPR</name>
<protein>
    <submittedName>
        <fullName evidence="1">Uncharacterized protein</fullName>
    </submittedName>
</protein>
<sequence>MSLSWLVSPQLHKTTNGYFINHDNIMLAGPQDKRRLIFYYIASQTPEKISKEDHSKFIKEKFIDVDARSGIFSFGGIFLALATIREQQLITSRITSRPILNSIFVLGIGLVSAAFSYNLSQILFEPIFVQRNKVISDLAEKYNFSVFDFALAKKEARLKQLRAELTSDSSNAAHF</sequence>
<dbReference type="AlphaFoldDB" id="A0A8S1NPD2"/>
<accession>A0A8S1NPD2</accession>